<evidence type="ECO:0000313" key="1">
    <source>
        <dbReference type="EMBL" id="CDM28988.1"/>
    </source>
</evidence>
<organism evidence="1 2">
    <name type="scientific">Penicillium roqueforti (strain FM164)</name>
    <dbReference type="NCBI Taxonomy" id="1365484"/>
    <lineage>
        <taxon>Eukaryota</taxon>
        <taxon>Fungi</taxon>
        <taxon>Dikarya</taxon>
        <taxon>Ascomycota</taxon>
        <taxon>Pezizomycotina</taxon>
        <taxon>Eurotiomycetes</taxon>
        <taxon>Eurotiomycetidae</taxon>
        <taxon>Eurotiales</taxon>
        <taxon>Aspergillaceae</taxon>
        <taxon>Penicillium</taxon>
    </lineage>
</organism>
<name>W6PXN2_PENRF</name>
<dbReference type="EMBL" id="HG792015">
    <property type="protein sequence ID" value="CDM28988.1"/>
    <property type="molecule type" value="Genomic_DNA"/>
</dbReference>
<evidence type="ECO:0000313" key="2">
    <source>
        <dbReference type="Proteomes" id="UP000030686"/>
    </source>
</evidence>
<protein>
    <submittedName>
        <fullName evidence="1">Genomic scaffold, ProqFM164S01</fullName>
    </submittedName>
</protein>
<dbReference type="Proteomes" id="UP000030686">
    <property type="component" value="Unassembled WGS sequence"/>
</dbReference>
<gene>
    <name evidence="1" type="ORF">PROQFM164_S01g002799</name>
</gene>
<proteinExistence type="predicted"/>
<accession>W6PXN2</accession>
<reference evidence="1" key="1">
    <citation type="journal article" date="2014" name="Nat. Commun.">
        <title>Multiple recent horizontal transfers of a large genomic region in cheese making fungi.</title>
        <authorList>
            <person name="Cheeseman K."/>
            <person name="Ropars J."/>
            <person name="Renault P."/>
            <person name="Dupont J."/>
            <person name="Gouzy J."/>
            <person name="Branca A."/>
            <person name="Abraham A.L."/>
            <person name="Ceppi M."/>
            <person name="Conseiller E."/>
            <person name="Debuchy R."/>
            <person name="Malagnac F."/>
            <person name="Goarin A."/>
            <person name="Silar P."/>
            <person name="Lacoste S."/>
            <person name="Sallet E."/>
            <person name="Bensimon A."/>
            <person name="Giraud T."/>
            <person name="Brygoo Y."/>
        </authorList>
    </citation>
    <scope>NUCLEOTIDE SEQUENCE [LARGE SCALE GENOMIC DNA]</scope>
    <source>
        <strain evidence="1">FM164</strain>
    </source>
</reference>
<keyword evidence="2" id="KW-1185">Reference proteome</keyword>
<sequence>MATKAKDFLSRSSKHTTTVRGIAISIRHIALFEICNGDISQSSPITLVTNTSALRCSPEFRVLAYIFTSNRPKGFLAECGECWRVTVPTELFDMILKASMPRDLVSMAQASFLVEKWYYSSIPQIGAISLQNFPFSIPCCGQ</sequence>
<dbReference type="OrthoDB" id="1928087at2759"/>
<dbReference type="AlphaFoldDB" id="W6PXN2"/>